<dbReference type="Gene3D" id="3.40.50.10420">
    <property type="entry name" value="NagB/RpiA/CoA transferase-like"/>
    <property type="match status" value="1"/>
</dbReference>
<feature type="domain" description="LUD" evidence="1">
    <location>
        <begin position="31"/>
        <end position="163"/>
    </location>
</feature>
<dbReference type="SUPFAM" id="SSF100950">
    <property type="entry name" value="NagB/RpiA/CoA transferase-like"/>
    <property type="match status" value="1"/>
</dbReference>
<dbReference type="InterPro" id="IPR037171">
    <property type="entry name" value="NagB/RpiA_transferase-like"/>
</dbReference>
<dbReference type="Proteomes" id="UP000286268">
    <property type="component" value="Chromosome"/>
</dbReference>
<dbReference type="RefSeq" id="WP_128214090.1">
    <property type="nucleotide sequence ID" value="NZ_CP025746.1"/>
</dbReference>
<evidence type="ECO:0000313" key="2">
    <source>
        <dbReference type="EMBL" id="QAA33367.1"/>
    </source>
</evidence>
<gene>
    <name evidence="2" type="ORF">C1I91_17890</name>
</gene>
<dbReference type="InterPro" id="IPR003741">
    <property type="entry name" value="LUD_dom"/>
</dbReference>
<dbReference type="OrthoDB" id="9809147at2"/>
<reference evidence="2 3" key="1">
    <citation type="submission" date="2018-01" db="EMBL/GenBank/DDBJ databases">
        <title>Genome Sequencing and Assembly of Anaerobacter polyendosporus strain CT4.</title>
        <authorList>
            <person name="Tachaapaikoon C."/>
            <person name="Sutheeworapong S."/>
            <person name="Jenjaroenpun P."/>
            <person name="Wongsurawat T."/>
            <person name="Nookeaw I."/>
            <person name="Cheawchanlertfa P."/>
            <person name="Kosugi A."/>
            <person name="Cheevadhanarak S."/>
            <person name="Ratanakhanokchai K."/>
        </authorList>
    </citation>
    <scope>NUCLEOTIDE SEQUENCE [LARGE SCALE GENOMIC DNA]</scope>
    <source>
        <strain evidence="2 3">CT4</strain>
    </source>
</reference>
<organism evidence="2 3">
    <name type="scientific">Clostridium manihotivorum</name>
    <dbReference type="NCBI Taxonomy" id="2320868"/>
    <lineage>
        <taxon>Bacteria</taxon>
        <taxon>Bacillati</taxon>
        <taxon>Bacillota</taxon>
        <taxon>Clostridia</taxon>
        <taxon>Eubacteriales</taxon>
        <taxon>Clostridiaceae</taxon>
        <taxon>Clostridium</taxon>
    </lineage>
</organism>
<evidence type="ECO:0000313" key="3">
    <source>
        <dbReference type="Proteomes" id="UP000286268"/>
    </source>
</evidence>
<dbReference type="Pfam" id="PF02589">
    <property type="entry name" value="LUD_dom"/>
    <property type="match status" value="1"/>
</dbReference>
<name>A0A3R5QZV1_9CLOT</name>
<dbReference type="KEGG" id="cmah:C1I91_17890"/>
<keyword evidence="3" id="KW-1185">Reference proteome</keyword>
<dbReference type="EMBL" id="CP025746">
    <property type="protein sequence ID" value="QAA33367.1"/>
    <property type="molecule type" value="Genomic_DNA"/>
</dbReference>
<dbReference type="InterPro" id="IPR024185">
    <property type="entry name" value="FTHF_cligase-like_sf"/>
</dbReference>
<accession>A0A3R5QZV1</accession>
<proteinExistence type="predicted"/>
<sequence>MEGVLLRPYVKRFFPTKDFVLSTNFGKNHIVLDKELASTKEACNDIKRKALLTDFYISGSNAISEDGKIVNVDHSGNRVAALTFGPEKVFIVVSTNKITENLDEAIKRVKNTACPLNAKRAGFNPPCVTLNKCVDCLSKKRVCNTLSIIEGQSKPNRITLLIVDGNFGF</sequence>
<evidence type="ECO:0000259" key="1">
    <source>
        <dbReference type="Pfam" id="PF02589"/>
    </source>
</evidence>
<dbReference type="PANTHER" id="PTHR36179:SF2">
    <property type="entry name" value="LUD DOMAIN-CONTAINING PROTEIN"/>
    <property type="match status" value="1"/>
</dbReference>
<dbReference type="AlphaFoldDB" id="A0A3R5QZV1"/>
<protein>
    <recommendedName>
        <fullName evidence="1">LUD domain-containing protein</fullName>
    </recommendedName>
</protein>
<dbReference type="PANTHER" id="PTHR36179">
    <property type="entry name" value="LUD_DOM DOMAIN-CONTAINING PROTEIN"/>
    <property type="match status" value="1"/>
</dbReference>